<gene>
    <name evidence="4" type="ORF">AZ78_0407</name>
</gene>
<keyword evidence="2" id="KW-0732">Signal</keyword>
<dbReference type="Pfam" id="PF00722">
    <property type="entry name" value="Glyco_hydro_16"/>
    <property type="match status" value="1"/>
</dbReference>
<dbReference type="Gene3D" id="2.60.120.200">
    <property type="match status" value="1"/>
</dbReference>
<comment type="caution">
    <text evidence="4">The sequence shown here is derived from an EMBL/GenBank/DDBJ whole genome shotgun (WGS) entry which is preliminary data.</text>
</comment>
<reference evidence="4 5" key="1">
    <citation type="journal article" date="2014" name="Genome Announc.">
        <title>Draft Genome Sequence of Lysobacter capsici AZ78, a Bacterium Antagonistic to Plant-Pathogenic Oomycetes.</title>
        <authorList>
            <person name="Puopolo G."/>
            <person name="Sonego P."/>
            <person name="Engelen K."/>
            <person name="Pertot I."/>
        </authorList>
    </citation>
    <scope>NUCLEOTIDE SEQUENCE [LARGE SCALE GENOMIC DNA]</scope>
    <source>
        <strain evidence="4 5">AZ78</strain>
    </source>
</reference>
<evidence type="ECO:0000259" key="3">
    <source>
        <dbReference type="PROSITE" id="PS51762"/>
    </source>
</evidence>
<dbReference type="PANTHER" id="PTHR10963:SF55">
    <property type="entry name" value="GLYCOSIDE HYDROLASE FAMILY 16 PROTEIN"/>
    <property type="match status" value="1"/>
</dbReference>
<organism evidence="4 5">
    <name type="scientific">Lysobacter capsici AZ78</name>
    <dbReference type="NCBI Taxonomy" id="1444315"/>
    <lineage>
        <taxon>Bacteria</taxon>
        <taxon>Pseudomonadati</taxon>
        <taxon>Pseudomonadota</taxon>
        <taxon>Gammaproteobacteria</taxon>
        <taxon>Lysobacterales</taxon>
        <taxon>Lysobacteraceae</taxon>
        <taxon>Lysobacter</taxon>
    </lineage>
</organism>
<accession>A0A108U5E0</accession>
<protein>
    <submittedName>
        <fullName evidence="4">Endo-1,3-beta-glucanase</fullName>
    </submittedName>
</protein>
<dbReference type="OrthoDB" id="9809583at2"/>
<dbReference type="CDD" id="cd08023">
    <property type="entry name" value="GH16_laminarinase_like"/>
    <property type="match status" value="1"/>
</dbReference>
<dbReference type="InterPro" id="IPR000757">
    <property type="entry name" value="Beta-glucanase-like"/>
</dbReference>
<sequence length="450" mass="49856">MNFARAYAVSAAALIAAGVWLSPQTAQAQTLVWEDNFNGPSIDGEKWIYDVGDGCQIGLCGWGNNELQYYTSRPENARIENGSLVIEARRENFGSRGFTSARLKTEGRMHFKYGTLEARIKVPDLRNGLWPAYWMLGTTGNWPARGEIDLLEMGSAAAIAANMTNRRVGAAVHWDYQGSQADFGQDFNSGSDLNGGFHTYRLTWDPQFVRVSIDGQQFFEFAISNIEGASLHEFHAPYFLLLNLAVGGSYTGIPSADGITAPLPGRMEIDYIRLYQNPGSSLYTGANPPSGKFGVFTERNDMNARLNYNGDANLYLWNNLTPIAASPFEGSQLMAYRANAGAWYGLGVATDYKNMSRFAPGKLKFHMRTTTPSIFKIGISTSFGDSWIDFVNGGQQYGLVRDGQWHEVSIPFSAFHDLDLHAVKQMFMLVSDPPGSNVEVFIDNVYYQDL</sequence>
<proteinExistence type="inferred from homology"/>
<dbReference type="EMBL" id="JAJA02000001">
    <property type="protein sequence ID" value="KWS02861.1"/>
    <property type="molecule type" value="Genomic_DNA"/>
</dbReference>
<dbReference type="Gene3D" id="2.60.120.430">
    <property type="entry name" value="Galactose-binding lectin"/>
    <property type="match status" value="1"/>
</dbReference>
<name>A0A108U5E0_9GAMM</name>
<evidence type="ECO:0000256" key="2">
    <source>
        <dbReference type="SAM" id="SignalP"/>
    </source>
</evidence>
<feature type="domain" description="GH16" evidence="3">
    <location>
        <begin position="17"/>
        <end position="280"/>
    </location>
</feature>
<dbReference type="SUPFAM" id="SSF49899">
    <property type="entry name" value="Concanavalin A-like lectins/glucanases"/>
    <property type="match status" value="1"/>
</dbReference>
<dbReference type="InterPro" id="IPR013320">
    <property type="entry name" value="ConA-like_dom_sf"/>
</dbReference>
<dbReference type="GO" id="GO:0004553">
    <property type="term" value="F:hydrolase activity, hydrolyzing O-glycosyl compounds"/>
    <property type="evidence" value="ECO:0007669"/>
    <property type="project" value="InterPro"/>
</dbReference>
<dbReference type="InterPro" id="IPR008979">
    <property type="entry name" value="Galactose-bd-like_sf"/>
</dbReference>
<comment type="similarity">
    <text evidence="1">Belongs to the glycosyl hydrolase 16 family.</text>
</comment>
<dbReference type="SUPFAM" id="SSF49785">
    <property type="entry name" value="Galactose-binding domain-like"/>
    <property type="match status" value="1"/>
</dbReference>
<dbReference type="PROSITE" id="PS51762">
    <property type="entry name" value="GH16_2"/>
    <property type="match status" value="1"/>
</dbReference>
<keyword evidence="5" id="KW-1185">Reference proteome</keyword>
<dbReference type="PANTHER" id="PTHR10963">
    <property type="entry name" value="GLYCOSYL HYDROLASE-RELATED"/>
    <property type="match status" value="1"/>
</dbReference>
<dbReference type="InterPro" id="IPR050546">
    <property type="entry name" value="Glycosyl_Hydrlase_16"/>
</dbReference>
<feature type="chain" id="PRO_5007131539" evidence="2">
    <location>
        <begin position="29"/>
        <end position="450"/>
    </location>
</feature>
<dbReference type="GO" id="GO:0005975">
    <property type="term" value="P:carbohydrate metabolic process"/>
    <property type="evidence" value="ECO:0007669"/>
    <property type="project" value="InterPro"/>
</dbReference>
<evidence type="ECO:0000313" key="4">
    <source>
        <dbReference type="EMBL" id="KWS02861.1"/>
    </source>
</evidence>
<dbReference type="RefSeq" id="WP_036103960.1">
    <property type="nucleotide sequence ID" value="NZ_JAJA02000001.1"/>
</dbReference>
<dbReference type="Proteomes" id="UP000023435">
    <property type="component" value="Unassembled WGS sequence"/>
</dbReference>
<feature type="signal peptide" evidence="2">
    <location>
        <begin position="1"/>
        <end position="28"/>
    </location>
</feature>
<evidence type="ECO:0000256" key="1">
    <source>
        <dbReference type="ARBA" id="ARBA00006865"/>
    </source>
</evidence>
<evidence type="ECO:0000313" key="5">
    <source>
        <dbReference type="Proteomes" id="UP000023435"/>
    </source>
</evidence>
<dbReference type="AlphaFoldDB" id="A0A108U5E0"/>